<feature type="transmembrane region" description="Helical" evidence="13">
    <location>
        <begin position="138"/>
        <end position="157"/>
    </location>
</feature>
<keyword evidence="10" id="KW-0325">Glycoprotein</keyword>
<dbReference type="Pfam" id="PF00060">
    <property type="entry name" value="Lig_chan"/>
    <property type="match status" value="1"/>
</dbReference>
<evidence type="ECO:0000256" key="3">
    <source>
        <dbReference type="ARBA" id="ARBA00022448"/>
    </source>
</evidence>
<evidence type="ECO:0000259" key="16">
    <source>
        <dbReference type="Pfam" id="PF10613"/>
    </source>
</evidence>
<evidence type="ECO:0000259" key="15">
    <source>
        <dbReference type="Pfam" id="PF00060"/>
    </source>
</evidence>
<keyword evidence="6 13" id="KW-1133">Transmembrane helix</keyword>
<keyword evidence="9 17" id="KW-0675">Receptor</keyword>
<evidence type="ECO:0000313" key="18">
    <source>
        <dbReference type="Proteomes" id="UP000747542"/>
    </source>
</evidence>
<dbReference type="Pfam" id="PF10613">
    <property type="entry name" value="Lig_chan-Glu_bd"/>
    <property type="match status" value="1"/>
</dbReference>
<accession>A0A8J5N277</accession>
<evidence type="ECO:0000256" key="8">
    <source>
        <dbReference type="ARBA" id="ARBA00023136"/>
    </source>
</evidence>
<dbReference type="InterPro" id="IPR052192">
    <property type="entry name" value="Insect_Ionotropic_Sensory_Rcpt"/>
</dbReference>
<feature type="signal peptide" evidence="14">
    <location>
        <begin position="1"/>
        <end position="27"/>
    </location>
</feature>
<evidence type="ECO:0000256" key="1">
    <source>
        <dbReference type="ARBA" id="ARBA00004651"/>
    </source>
</evidence>
<dbReference type="Gene3D" id="3.40.190.10">
    <property type="entry name" value="Periplasmic binding protein-like II"/>
    <property type="match status" value="1"/>
</dbReference>
<gene>
    <name evidence="17" type="primary">Gria1-L1</name>
    <name evidence="17" type="ORF">Hamer_G000758</name>
</gene>
<evidence type="ECO:0000256" key="14">
    <source>
        <dbReference type="SAM" id="SignalP"/>
    </source>
</evidence>
<evidence type="ECO:0000256" key="10">
    <source>
        <dbReference type="ARBA" id="ARBA00023180"/>
    </source>
</evidence>
<proteinExistence type="inferred from homology"/>
<evidence type="ECO:0000256" key="9">
    <source>
        <dbReference type="ARBA" id="ARBA00023170"/>
    </source>
</evidence>
<dbReference type="GO" id="GO:0050906">
    <property type="term" value="P:detection of stimulus involved in sensory perception"/>
    <property type="evidence" value="ECO:0007669"/>
    <property type="project" value="UniProtKB-ARBA"/>
</dbReference>
<comment type="similarity">
    <text evidence="2">Belongs to the glutamate-gated ion channel (TC 1.A.10.1) family.</text>
</comment>
<dbReference type="EMBL" id="JAHLQT010011632">
    <property type="protein sequence ID" value="KAG7171837.1"/>
    <property type="molecule type" value="Genomic_DNA"/>
</dbReference>
<keyword evidence="12" id="KW-0407">Ion channel</keyword>
<keyword evidence="11" id="KW-1071">Ligand-gated ion channel</keyword>
<sequence>MASKMAGIHERMMVTTLLVQWFPFTLISVTGPPYKVTGAIAQVMEIVAHKLNFCIEYVVPEDKLFGSQLPNSSWTGLMGQLTRGEVDMTGVVMSLSDERNQAIDFSVPLYMDASKLAYKRPVLESDITGFVKPYTNRMWMLLVLTVVGVLVATFTLIQCRHRLLSRPRSRSINESDSWGVLAGEIRHSDNTVTNAWWTSNVWILTTLLAQALPRWPQGDSLRVMTGVWLLMAFIVGTVYRSNLKAMLILPRLKLPFNNLEELVDTDIPCFVNLGTALYRYVETAKPGSTLYKLKRQAVIHTNLPLAVKNLLVGTEAAFSTENGILFIIHSHFAQTKTCPLYLTDETFYTTSVSLAFPKGSNLRQKIDPIVQNLNQFGILNRLLMNGVRHARECLKSGSSAKQNNSLRPLELGDFYGVFSVYAGGILLAGIVFLLEQIRRTQPRTASHELH</sequence>
<dbReference type="AlphaFoldDB" id="A0A8J5N277"/>
<name>A0A8J5N277_HOMAM</name>
<protein>
    <submittedName>
        <fullName evidence="17">Glutamate receptor 1-like 1</fullName>
    </submittedName>
</protein>
<evidence type="ECO:0000256" key="5">
    <source>
        <dbReference type="ARBA" id="ARBA00022692"/>
    </source>
</evidence>
<dbReference type="InterPro" id="IPR001320">
    <property type="entry name" value="Iontro_rcpt_C"/>
</dbReference>
<dbReference type="InterPro" id="IPR019594">
    <property type="entry name" value="Glu/Gly-bd"/>
</dbReference>
<reference evidence="17" key="1">
    <citation type="journal article" date="2021" name="Sci. Adv.">
        <title>The American lobster genome reveals insights on longevity, neural, and immune adaptations.</title>
        <authorList>
            <person name="Polinski J.M."/>
            <person name="Zimin A.V."/>
            <person name="Clark K.F."/>
            <person name="Kohn A.B."/>
            <person name="Sadowski N."/>
            <person name="Timp W."/>
            <person name="Ptitsyn A."/>
            <person name="Khanna P."/>
            <person name="Romanova D.Y."/>
            <person name="Williams P."/>
            <person name="Greenwood S.J."/>
            <person name="Moroz L.L."/>
            <person name="Walt D.R."/>
            <person name="Bodnar A.G."/>
        </authorList>
    </citation>
    <scope>NUCLEOTIDE SEQUENCE</scope>
    <source>
        <strain evidence="17">GMGI-L3</strain>
    </source>
</reference>
<feature type="transmembrane region" description="Helical" evidence="13">
    <location>
        <begin position="414"/>
        <end position="434"/>
    </location>
</feature>
<comment type="caution">
    <text evidence="17">The sequence shown here is derived from an EMBL/GenBank/DDBJ whole genome shotgun (WGS) entry which is preliminary data.</text>
</comment>
<keyword evidence="3" id="KW-0813">Transport</keyword>
<dbReference type="GO" id="GO:0005886">
    <property type="term" value="C:plasma membrane"/>
    <property type="evidence" value="ECO:0007669"/>
    <property type="project" value="UniProtKB-SubCell"/>
</dbReference>
<evidence type="ECO:0000256" key="11">
    <source>
        <dbReference type="ARBA" id="ARBA00023286"/>
    </source>
</evidence>
<evidence type="ECO:0000256" key="13">
    <source>
        <dbReference type="SAM" id="Phobius"/>
    </source>
</evidence>
<keyword evidence="5 13" id="KW-0812">Transmembrane</keyword>
<organism evidence="17 18">
    <name type="scientific">Homarus americanus</name>
    <name type="common">American lobster</name>
    <dbReference type="NCBI Taxonomy" id="6706"/>
    <lineage>
        <taxon>Eukaryota</taxon>
        <taxon>Metazoa</taxon>
        <taxon>Ecdysozoa</taxon>
        <taxon>Arthropoda</taxon>
        <taxon>Crustacea</taxon>
        <taxon>Multicrustacea</taxon>
        <taxon>Malacostraca</taxon>
        <taxon>Eumalacostraca</taxon>
        <taxon>Eucarida</taxon>
        <taxon>Decapoda</taxon>
        <taxon>Pleocyemata</taxon>
        <taxon>Astacidea</taxon>
        <taxon>Nephropoidea</taxon>
        <taxon>Nephropidae</taxon>
        <taxon>Homarus</taxon>
    </lineage>
</organism>
<evidence type="ECO:0000256" key="12">
    <source>
        <dbReference type="ARBA" id="ARBA00023303"/>
    </source>
</evidence>
<keyword evidence="7" id="KW-0406">Ion transport</keyword>
<feature type="domain" description="Ionotropic glutamate receptor C-terminal" evidence="15">
    <location>
        <begin position="136"/>
        <end position="425"/>
    </location>
</feature>
<feature type="domain" description="Ionotropic glutamate receptor L-glutamate and glycine-binding" evidence="16">
    <location>
        <begin position="23"/>
        <end position="116"/>
    </location>
</feature>
<dbReference type="Proteomes" id="UP000747542">
    <property type="component" value="Unassembled WGS sequence"/>
</dbReference>
<dbReference type="PANTHER" id="PTHR42643">
    <property type="entry name" value="IONOTROPIC RECEPTOR 20A-RELATED"/>
    <property type="match status" value="1"/>
</dbReference>
<keyword evidence="14" id="KW-0732">Signal</keyword>
<comment type="subcellular location">
    <subcellularLocation>
        <location evidence="1">Cell membrane</location>
        <topology evidence="1">Multi-pass membrane protein</topology>
    </subcellularLocation>
</comment>
<dbReference type="GO" id="GO:0015276">
    <property type="term" value="F:ligand-gated monoatomic ion channel activity"/>
    <property type="evidence" value="ECO:0007669"/>
    <property type="project" value="InterPro"/>
</dbReference>
<dbReference type="SUPFAM" id="SSF53850">
    <property type="entry name" value="Periplasmic binding protein-like II"/>
    <property type="match status" value="1"/>
</dbReference>
<dbReference type="PANTHER" id="PTHR42643:SF24">
    <property type="entry name" value="IONOTROPIC RECEPTOR 60A"/>
    <property type="match status" value="1"/>
</dbReference>
<evidence type="ECO:0000256" key="2">
    <source>
        <dbReference type="ARBA" id="ARBA00008685"/>
    </source>
</evidence>
<dbReference type="Gene3D" id="1.10.287.70">
    <property type="match status" value="1"/>
</dbReference>
<keyword evidence="18" id="KW-1185">Reference proteome</keyword>
<keyword evidence="8 13" id="KW-0472">Membrane</keyword>
<keyword evidence="4" id="KW-1003">Cell membrane</keyword>
<feature type="chain" id="PRO_5035203477" evidence="14">
    <location>
        <begin position="28"/>
        <end position="450"/>
    </location>
</feature>
<evidence type="ECO:0000256" key="6">
    <source>
        <dbReference type="ARBA" id="ARBA00022989"/>
    </source>
</evidence>
<evidence type="ECO:0000313" key="17">
    <source>
        <dbReference type="EMBL" id="KAG7171837.1"/>
    </source>
</evidence>
<evidence type="ECO:0000256" key="7">
    <source>
        <dbReference type="ARBA" id="ARBA00023065"/>
    </source>
</evidence>
<feature type="transmembrane region" description="Helical" evidence="13">
    <location>
        <begin position="221"/>
        <end position="239"/>
    </location>
</feature>
<evidence type="ECO:0000256" key="4">
    <source>
        <dbReference type="ARBA" id="ARBA00022475"/>
    </source>
</evidence>